<protein>
    <submittedName>
        <fullName evidence="1">Uncharacterized protein</fullName>
    </submittedName>
</protein>
<evidence type="ECO:0000313" key="2">
    <source>
        <dbReference type="Proteomes" id="UP001281003"/>
    </source>
</evidence>
<sequence length="123" mass="13633">MPVVPLHAALPVFASSASHCQLCEPLTGTGGQRHLSCPEKQCTVSSLSPSRHHETPAVFPFMAFFHGYHHQNTLPAICRRDRRCFSVNIPRNKEDFPGLTPFPSPQLTPLSLRTNVRKAAANY</sequence>
<gene>
    <name evidence="1" type="ORF">B0T20DRAFT_68205</name>
</gene>
<comment type="caution">
    <text evidence="1">The sequence shown here is derived from an EMBL/GenBank/DDBJ whole genome shotgun (WGS) entry which is preliminary data.</text>
</comment>
<name>A0AAE0P237_SORBR</name>
<proteinExistence type="predicted"/>
<evidence type="ECO:0000313" key="1">
    <source>
        <dbReference type="EMBL" id="KAK3391887.1"/>
    </source>
</evidence>
<reference evidence="1" key="2">
    <citation type="submission" date="2023-07" db="EMBL/GenBank/DDBJ databases">
        <authorList>
            <consortium name="Lawrence Berkeley National Laboratory"/>
            <person name="Haridas S."/>
            <person name="Hensen N."/>
            <person name="Bonometti L."/>
            <person name="Westerberg I."/>
            <person name="Brannstrom I.O."/>
            <person name="Guillou S."/>
            <person name="Cros-Aarteil S."/>
            <person name="Calhoun S."/>
            <person name="Kuo A."/>
            <person name="Mondo S."/>
            <person name="Pangilinan J."/>
            <person name="Riley R."/>
            <person name="LaButti K."/>
            <person name="Andreopoulos B."/>
            <person name="Lipzen A."/>
            <person name="Chen C."/>
            <person name="Yanf M."/>
            <person name="Daum C."/>
            <person name="Ng V."/>
            <person name="Clum A."/>
            <person name="Steindorff A."/>
            <person name="Ohm R."/>
            <person name="Martin F."/>
            <person name="Silar P."/>
            <person name="Natvig D."/>
            <person name="Lalanne C."/>
            <person name="Gautier V."/>
            <person name="Ament-velasquez S.L."/>
            <person name="Kruys A."/>
            <person name="Hutchinson M.I."/>
            <person name="Powell A.J."/>
            <person name="Barry K."/>
            <person name="Miller A.N."/>
            <person name="Grigoriev I.V."/>
            <person name="Debuchy R."/>
            <person name="Gladieux P."/>
            <person name="Thoren M.H."/>
            <person name="Johannesson H."/>
        </authorList>
    </citation>
    <scope>NUCLEOTIDE SEQUENCE</scope>
    <source>
        <strain evidence="1">FGSC 1904</strain>
    </source>
</reference>
<dbReference type="EMBL" id="JAUTDP010000012">
    <property type="protein sequence ID" value="KAK3391887.1"/>
    <property type="molecule type" value="Genomic_DNA"/>
</dbReference>
<accession>A0AAE0P237</accession>
<organism evidence="1 2">
    <name type="scientific">Sordaria brevicollis</name>
    <dbReference type="NCBI Taxonomy" id="83679"/>
    <lineage>
        <taxon>Eukaryota</taxon>
        <taxon>Fungi</taxon>
        <taxon>Dikarya</taxon>
        <taxon>Ascomycota</taxon>
        <taxon>Pezizomycotina</taxon>
        <taxon>Sordariomycetes</taxon>
        <taxon>Sordariomycetidae</taxon>
        <taxon>Sordariales</taxon>
        <taxon>Sordariaceae</taxon>
        <taxon>Sordaria</taxon>
    </lineage>
</organism>
<keyword evidence="2" id="KW-1185">Reference proteome</keyword>
<dbReference type="AlphaFoldDB" id="A0AAE0P237"/>
<reference evidence="1" key="1">
    <citation type="journal article" date="2023" name="Mol. Phylogenet. Evol.">
        <title>Genome-scale phylogeny and comparative genomics of the fungal order Sordariales.</title>
        <authorList>
            <person name="Hensen N."/>
            <person name="Bonometti L."/>
            <person name="Westerberg I."/>
            <person name="Brannstrom I.O."/>
            <person name="Guillou S."/>
            <person name="Cros-Aarteil S."/>
            <person name="Calhoun S."/>
            <person name="Haridas S."/>
            <person name="Kuo A."/>
            <person name="Mondo S."/>
            <person name="Pangilinan J."/>
            <person name="Riley R."/>
            <person name="LaButti K."/>
            <person name="Andreopoulos B."/>
            <person name="Lipzen A."/>
            <person name="Chen C."/>
            <person name="Yan M."/>
            <person name="Daum C."/>
            <person name="Ng V."/>
            <person name="Clum A."/>
            <person name="Steindorff A."/>
            <person name="Ohm R.A."/>
            <person name="Martin F."/>
            <person name="Silar P."/>
            <person name="Natvig D.O."/>
            <person name="Lalanne C."/>
            <person name="Gautier V."/>
            <person name="Ament-Velasquez S.L."/>
            <person name="Kruys A."/>
            <person name="Hutchinson M.I."/>
            <person name="Powell A.J."/>
            <person name="Barry K."/>
            <person name="Miller A.N."/>
            <person name="Grigoriev I.V."/>
            <person name="Debuchy R."/>
            <person name="Gladieux P."/>
            <person name="Hiltunen Thoren M."/>
            <person name="Johannesson H."/>
        </authorList>
    </citation>
    <scope>NUCLEOTIDE SEQUENCE</scope>
    <source>
        <strain evidence="1">FGSC 1904</strain>
    </source>
</reference>
<dbReference type="Proteomes" id="UP001281003">
    <property type="component" value="Unassembled WGS sequence"/>
</dbReference>